<feature type="transmembrane region" description="Helical" evidence="1">
    <location>
        <begin position="12"/>
        <end position="32"/>
    </location>
</feature>
<evidence type="ECO:0000313" key="2">
    <source>
        <dbReference type="EMBL" id="XDJ15397.1"/>
    </source>
</evidence>
<accession>A0AB39CEQ7</accession>
<proteinExistence type="predicted"/>
<dbReference type="EMBL" id="PQ015379">
    <property type="protein sequence ID" value="XDJ15397.1"/>
    <property type="molecule type" value="Genomic_DNA"/>
</dbReference>
<evidence type="ECO:0000256" key="1">
    <source>
        <dbReference type="SAM" id="Phobius"/>
    </source>
</evidence>
<feature type="transmembrane region" description="Helical" evidence="1">
    <location>
        <begin position="44"/>
        <end position="66"/>
    </location>
</feature>
<keyword evidence="1" id="KW-1133">Transmembrane helix</keyword>
<keyword evidence="1" id="KW-0472">Membrane</keyword>
<name>A0AB39CEQ7_9VIRU</name>
<sequence length="153" mass="17727">MIEYIKSIPRKAWWLIGWSALYAMIALGYMIYEIQTDVFFTDKSQFRGVLMLVQMPWLIIMGAPLWPGTRLNRWVFASKKEHPYHVIIEQSRQMYVIGIIGTSVTLSSGYKDAIRYRTSQEANSVRDMLQTNAGPGQQYAVEVVFRITARKPE</sequence>
<protein>
    <submittedName>
        <fullName evidence="2">Uncharacterized protein</fullName>
    </submittedName>
</protein>
<reference evidence="2" key="1">
    <citation type="submission" date="2024-07" db="EMBL/GenBank/DDBJ databases">
        <authorList>
            <person name="Bringhurst R.M."/>
            <person name="Homer T.E."/>
        </authorList>
    </citation>
    <scope>NUCLEOTIDE SEQUENCE</scope>
</reference>
<keyword evidence="1" id="KW-0812">Transmembrane</keyword>
<organism evidence="2">
    <name type="scientific">Pseudomonas phage HRDY3</name>
    <dbReference type="NCBI Taxonomy" id="3236930"/>
    <lineage>
        <taxon>Viruses</taxon>
    </lineage>
</organism>